<evidence type="ECO:0000259" key="6">
    <source>
        <dbReference type="PROSITE" id="PS51123"/>
    </source>
</evidence>
<dbReference type="PROSITE" id="PS51123">
    <property type="entry name" value="OMPA_2"/>
    <property type="match status" value="1"/>
</dbReference>
<keyword evidence="3" id="KW-0998">Cell outer membrane</keyword>
<dbReference type="Proteomes" id="UP001317322">
    <property type="component" value="Chromosome"/>
</dbReference>
<name>A0ABY5K3W5_9CELL</name>
<organism evidence="7 8">
    <name type="scientific">Cellulomonas wangsupingiae</name>
    <dbReference type="NCBI Taxonomy" id="2968085"/>
    <lineage>
        <taxon>Bacteria</taxon>
        <taxon>Bacillati</taxon>
        <taxon>Actinomycetota</taxon>
        <taxon>Actinomycetes</taxon>
        <taxon>Micrococcales</taxon>
        <taxon>Cellulomonadaceae</taxon>
        <taxon>Cellulomonas</taxon>
    </lineage>
</organism>
<dbReference type="InterPro" id="IPR006664">
    <property type="entry name" value="OMP_bac"/>
</dbReference>
<comment type="subcellular location">
    <subcellularLocation>
        <location evidence="1">Cell outer membrane</location>
    </subcellularLocation>
</comment>
<protein>
    <submittedName>
        <fullName evidence="7">OmpA family protein</fullName>
    </submittedName>
</protein>
<feature type="signal peptide" evidence="5">
    <location>
        <begin position="1"/>
        <end position="29"/>
    </location>
</feature>
<dbReference type="InterPro" id="IPR050330">
    <property type="entry name" value="Bact_OuterMem_StrucFunc"/>
</dbReference>
<reference evidence="7 8" key="1">
    <citation type="submission" date="2022-07" db="EMBL/GenBank/DDBJ databases">
        <title>Novel species in genus cellulomonas.</title>
        <authorList>
            <person name="Ye L."/>
        </authorList>
    </citation>
    <scope>NUCLEOTIDE SEQUENCE [LARGE SCALE GENOMIC DNA]</scope>
    <source>
        <strain evidence="8">zg-Y908</strain>
    </source>
</reference>
<dbReference type="PANTHER" id="PTHR30329:SF21">
    <property type="entry name" value="LIPOPROTEIN YIAD-RELATED"/>
    <property type="match status" value="1"/>
</dbReference>
<dbReference type="Pfam" id="PF00691">
    <property type="entry name" value="OmpA"/>
    <property type="match status" value="1"/>
</dbReference>
<dbReference type="PANTHER" id="PTHR30329">
    <property type="entry name" value="STATOR ELEMENT OF FLAGELLAR MOTOR COMPLEX"/>
    <property type="match status" value="1"/>
</dbReference>
<feature type="chain" id="PRO_5046604298" evidence="5">
    <location>
        <begin position="30"/>
        <end position="362"/>
    </location>
</feature>
<keyword evidence="2 4" id="KW-0472">Membrane</keyword>
<dbReference type="Gene3D" id="3.30.1330.60">
    <property type="entry name" value="OmpA-like domain"/>
    <property type="match status" value="1"/>
</dbReference>
<evidence type="ECO:0000256" key="1">
    <source>
        <dbReference type="ARBA" id="ARBA00004442"/>
    </source>
</evidence>
<gene>
    <name evidence="7" type="ORF">NP075_13335</name>
</gene>
<feature type="domain" description="OmpA-like" evidence="6">
    <location>
        <begin position="243"/>
        <end position="360"/>
    </location>
</feature>
<accession>A0ABY5K3W5</accession>
<evidence type="ECO:0000256" key="3">
    <source>
        <dbReference type="ARBA" id="ARBA00023237"/>
    </source>
</evidence>
<evidence type="ECO:0000256" key="5">
    <source>
        <dbReference type="SAM" id="SignalP"/>
    </source>
</evidence>
<proteinExistence type="predicted"/>
<evidence type="ECO:0000256" key="4">
    <source>
        <dbReference type="PROSITE-ProRule" id="PRU00473"/>
    </source>
</evidence>
<dbReference type="PRINTS" id="PR01021">
    <property type="entry name" value="OMPADOMAIN"/>
</dbReference>
<evidence type="ECO:0000313" key="8">
    <source>
        <dbReference type="Proteomes" id="UP001317322"/>
    </source>
</evidence>
<dbReference type="RefSeq" id="WP_227565664.1">
    <property type="nucleotide sequence ID" value="NZ_CP101989.1"/>
</dbReference>
<evidence type="ECO:0000313" key="7">
    <source>
        <dbReference type="EMBL" id="UUI64106.1"/>
    </source>
</evidence>
<dbReference type="EMBL" id="CP101989">
    <property type="protein sequence ID" value="UUI64106.1"/>
    <property type="molecule type" value="Genomic_DNA"/>
</dbReference>
<dbReference type="SUPFAM" id="SSF103088">
    <property type="entry name" value="OmpA-like"/>
    <property type="match status" value="1"/>
</dbReference>
<evidence type="ECO:0000256" key="2">
    <source>
        <dbReference type="ARBA" id="ARBA00023136"/>
    </source>
</evidence>
<dbReference type="InterPro" id="IPR036737">
    <property type="entry name" value="OmpA-like_sf"/>
</dbReference>
<dbReference type="InterPro" id="IPR006665">
    <property type="entry name" value="OmpA-like"/>
</dbReference>
<keyword evidence="8" id="KW-1185">Reference proteome</keyword>
<sequence>MSTRRARAGTAVAVLAALLAGGVAVPAGAADTARTPSGTLEVDGVDVPVLGTFARRARDRGDLDLVRGAVHGVQRVEGGTVLYASAGVAADADSTFSAGQFFRETSRGYPTDALGQMYLVDRVGLKVYRVLLDGETTFTTTKKDARFDRGELRVLWGVFPELPESVASVDVVLGDTNVVVARVPVGDGALEPVSDEPAPLLGTGWPELPDAAVLAQADPQASIFDLARRTVTPDEVVATAESTEQVATTLDANVLFDKSSATLTPAAADALAGVAADIAARGRGEVVVTGHTDSDGSSSSNQTLSEQRAAAVVAALQPGAGGNVTFSAVGRGEKDAVAPNDTPENMQLNRRVTVQYQIGAGS</sequence>
<keyword evidence="5" id="KW-0732">Signal</keyword>
<dbReference type="CDD" id="cd07185">
    <property type="entry name" value="OmpA_C-like"/>
    <property type="match status" value="1"/>
</dbReference>